<comment type="caution">
    <text evidence="1">The sequence shown here is derived from an EMBL/GenBank/DDBJ whole genome shotgun (WGS) entry which is preliminary data.</text>
</comment>
<accession>A0A9Q3E8E8</accession>
<protein>
    <submittedName>
        <fullName evidence="1">Uncharacterized protein</fullName>
    </submittedName>
</protein>
<dbReference type="EMBL" id="AVOT02024060">
    <property type="protein sequence ID" value="MBW0514520.1"/>
    <property type="molecule type" value="Genomic_DNA"/>
</dbReference>
<gene>
    <name evidence="1" type="ORF">O181_054235</name>
</gene>
<dbReference type="Proteomes" id="UP000765509">
    <property type="component" value="Unassembled WGS sequence"/>
</dbReference>
<dbReference type="AlphaFoldDB" id="A0A9Q3E8E8"/>
<organism evidence="1 2">
    <name type="scientific">Austropuccinia psidii MF-1</name>
    <dbReference type="NCBI Taxonomy" id="1389203"/>
    <lineage>
        <taxon>Eukaryota</taxon>
        <taxon>Fungi</taxon>
        <taxon>Dikarya</taxon>
        <taxon>Basidiomycota</taxon>
        <taxon>Pucciniomycotina</taxon>
        <taxon>Pucciniomycetes</taxon>
        <taxon>Pucciniales</taxon>
        <taxon>Sphaerophragmiaceae</taxon>
        <taxon>Austropuccinia</taxon>
    </lineage>
</organism>
<keyword evidence="2" id="KW-1185">Reference proteome</keyword>
<reference evidence="1" key="1">
    <citation type="submission" date="2021-03" db="EMBL/GenBank/DDBJ databases">
        <title>Draft genome sequence of rust myrtle Austropuccinia psidii MF-1, a brazilian biotype.</title>
        <authorList>
            <person name="Quecine M.C."/>
            <person name="Pachon D.M.R."/>
            <person name="Bonatelli M.L."/>
            <person name="Correr F.H."/>
            <person name="Franceschini L.M."/>
            <person name="Leite T.F."/>
            <person name="Margarido G.R.A."/>
            <person name="Almeida C.A."/>
            <person name="Ferrarezi J.A."/>
            <person name="Labate C.A."/>
        </authorList>
    </citation>
    <scope>NUCLEOTIDE SEQUENCE</scope>
    <source>
        <strain evidence="1">MF-1</strain>
    </source>
</reference>
<sequence length="121" mass="13580">MENERTFTRLQRLDRTIYTLIESAEAEITAIPVVRSEKFPTSISRDIPVSVQELVYVGKASGVGTSSNPLDKEIELIYSSEEALRPRNYRGPSEILDSNVCQRESPADKILVGKAKHFIRG</sequence>
<evidence type="ECO:0000313" key="2">
    <source>
        <dbReference type="Proteomes" id="UP000765509"/>
    </source>
</evidence>
<evidence type="ECO:0000313" key="1">
    <source>
        <dbReference type="EMBL" id="MBW0514520.1"/>
    </source>
</evidence>
<proteinExistence type="predicted"/>
<name>A0A9Q3E8E8_9BASI</name>